<dbReference type="RefSeq" id="WP_114303865.1">
    <property type="nucleotide sequence ID" value="NZ_QPIE01000005.1"/>
</dbReference>
<sequence length="153" mass="18268">MFVPQQLRRDFEKNRNKTSNPEVYHKILKSDFEDYGGFCELYVEAQNGIIETEQVVILNDFMEKYQHFIPEIRQFINLNLKPFEKLIKPIIDKAAFTIDVIDIPKNHSQYDVVMICGKTYRFLFWKKEIAIRVEFQDGRIQSMKRTDNPALEN</sequence>
<dbReference type="Proteomes" id="UP000252172">
    <property type="component" value="Unassembled WGS sequence"/>
</dbReference>
<dbReference type="AlphaFoldDB" id="A0A368MXS8"/>
<gene>
    <name evidence="1" type="ORF">DQ356_07455</name>
</gene>
<evidence type="ECO:0000313" key="2">
    <source>
        <dbReference type="Proteomes" id="UP000252172"/>
    </source>
</evidence>
<keyword evidence="2" id="KW-1185">Reference proteome</keyword>
<proteinExistence type="predicted"/>
<accession>A0A368MXS8</accession>
<organism evidence="1 2">
    <name type="scientific">Chryseobacterium lacus</name>
    <dbReference type="NCBI Taxonomy" id="2058346"/>
    <lineage>
        <taxon>Bacteria</taxon>
        <taxon>Pseudomonadati</taxon>
        <taxon>Bacteroidota</taxon>
        <taxon>Flavobacteriia</taxon>
        <taxon>Flavobacteriales</taxon>
        <taxon>Weeksellaceae</taxon>
        <taxon>Chryseobacterium group</taxon>
        <taxon>Chryseobacterium</taxon>
    </lineage>
</organism>
<reference evidence="1 2" key="1">
    <citation type="submission" date="2018-07" db="EMBL/GenBank/DDBJ databases">
        <title>Chryseobacterium lacus sp. nov., isolated from lake water.</title>
        <authorList>
            <person name="Li C.-M."/>
        </authorList>
    </citation>
    <scope>NUCLEOTIDE SEQUENCE [LARGE SCALE GENOMIC DNA]</scope>
    <source>
        <strain evidence="1 2">YLOS41</strain>
    </source>
</reference>
<evidence type="ECO:0000313" key="1">
    <source>
        <dbReference type="EMBL" id="RCU42653.1"/>
    </source>
</evidence>
<dbReference type="EMBL" id="QPIE01000005">
    <property type="protein sequence ID" value="RCU42653.1"/>
    <property type="molecule type" value="Genomic_DNA"/>
</dbReference>
<dbReference type="OrthoDB" id="1449424at2"/>
<protein>
    <submittedName>
        <fullName evidence="1">Uncharacterized protein</fullName>
    </submittedName>
</protein>
<name>A0A368MXS8_9FLAO</name>
<comment type="caution">
    <text evidence="1">The sequence shown here is derived from an EMBL/GenBank/DDBJ whole genome shotgun (WGS) entry which is preliminary data.</text>
</comment>